<dbReference type="AlphaFoldDB" id="A0A939FSL1"/>
<keyword evidence="2" id="KW-1185">Reference proteome</keyword>
<gene>
    <name evidence="1" type="ORF">J1792_31715</name>
</gene>
<dbReference type="Proteomes" id="UP000664781">
    <property type="component" value="Unassembled WGS sequence"/>
</dbReference>
<dbReference type="RefSeq" id="WP_207248748.1">
    <property type="nucleotide sequence ID" value="NZ_JAFMOF010000006.1"/>
</dbReference>
<comment type="caution">
    <text evidence="1">The sequence shown here is derived from an EMBL/GenBank/DDBJ whole genome shotgun (WGS) entry which is preliminary data.</text>
</comment>
<dbReference type="EMBL" id="JAFMOF010000006">
    <property type="protein sequence ID" value="MBO0657128.1"/>
    <property type="molecule type" value="Genomic_DNA"/>
</dbReference>
<proteinExistence type="predicted"/>
<name>A0A939FSL1_9ACTN</name>
<evidence type="ECO:0000313" key="2">
    <source>
        <dbReference type="Proteomes" id="UP000664781"/>
    </source>
</evidence>
<evidence type="ECO:0000313" key="1">
    <source>
        <dbReference type="EMBL" id="MBO0657128.1"/>
    </source>
</evidence>
<organism evidence="1 2">
    <name type="scientific">Streptomyces triculaminicus</name>
    <dbReference type="NCBI Taxonomy" id="2816232"/>
    <lineage>
        <taxon>Bacteria</taxon>
        <taxon>Bacillati</taxon>
        <taxon>Actinomycetota</taxon>
        <taxon>Actinomycetes</taxon>
        <taxon>Kitasatosporales</taxon>
        <taxon>Streptomycetaceae</taxon>
        <taxon>Streptomyces</taxon>
    </lineage>
</organism>
<reference evidence="1" key="1">
    <citation type="submission" date="2021-03" db="EMBL/GenBank/DDBJ databases">
        <title>Streptomyces strains.</title>
        <authorList>
            <person name="Lund M.B."/>
            <person name="Toerring T."/>
        </authorList>
    </citation>
    <scope>NUCLEOTIDE SEQUENCE</scope>
    <source>
        <strain evidence="1">JCM 4242</strain>
    </source>
</reference>
<accession>A0A939FSL1</accession>
<protein>
    <submittedName>
        <fullName evidence="1">Uncharacterized protein</fullName>
    </submittedName>
</protein>
<sequence>MPVLLGLLGSEEHQRHHEQPIARWAEDLERAGFTPGEPRRLYDYWRAPAYLLTAS</sequence>